<organism evidence="1 2">
    <name type="scientific">Coemansia aciculifera</name>
    <dbReference type="NCBI Taxonomy" id="417176"/>
    <lineage>
        <taxon>Eukaryota</taxon>
        <taxon>Fungi</taxon>
        <taxon>Fungi incertae sedis</taxon>
        <taxon>Zoopagomycota</taxon>
        <taxon>Kickxellomycotina</taxon>
        <taxon>Kickxellomycetes</taxon>
        <taxon>Kickxellales</taxon>
        <taxon>Kickxellaceae</taxon>
        <taxon>Coemansia</taxon>
    </lineage>
</organism>
<reference evidence="1" key="1">
    <citation type="submission" date="2022-07" db="EMBL/GenBank/DDBJ databases">
        <title>Phylogenomic reconstructions and comparative analyses of Kickxellomycotina fungi.</title>
        <authorList>
            <person name="Reynolds N.K."/>
            <person name="Stajich J.E."/>
            <person name="Barry K."/>
            <person name="Grigoriev I.V."/>
            <person name="Crous P."/>
            <person name="Smith M.E."/>
        </authorList>
    </citation>
    <scope>NUCLEOTIDE SEQUENCE</scope>
    <source>
        <strain evidence="1">CBS 190363</strain>
    </source>
</reference>
<sequence length="604" mass="64799">MKGGSCGTTSRRNLRLYYETCIPALLLVLLVCRYGVPSSSNSNSTVLCVAFCLLSLVSLVHRLVLDSSSTETGGARATGEYRLGADDGATYGILLVPLTVLAACVGAPTSPDSGVFYLHPSLFLSLGMSMTFALHYYWQRITYSTRSQSSKSAFTYLLGTVWLVANVVLSFVSSKHLFGGKLILGVVSFLLSFASALQISLRKELVKALPRSFTLGELTVLTQAYVLIAMDSIFSYVHREPRTGSSLAMTREDWESYMNVRILEAVLISLYISVVVLERILRSGKLGERARRGVPGLLLLSAVFGGLVLGHLSLLANTHEINGARWMLNTALGSRAHLAMLAYWAALLAVAGTVYVLVVAKYDGSSKLVLHVKRKSYHLLAVLMFVPGLVFTRPLLHLAFVVALAGFVMVECMRALDIGPCSKAIDVFMRRFVDYRDAGPVITAHFYLLLGCAVPVWLGGSSSSVAGLAGILSLGVADTAASLVGMTIGRVRWPGSVKTVEGTAAFSLCLFQAVAAVLWLEGGADLSLCRWACYAGACVVVGVLEALTEQNDNLVVPLCTYSLMQALTRTSEGSMTMTSFAVFSAFSALALFVLPPRLVAATAK</sequence>
<accession>A0ACC1M1B1</accession>
<keyword evidence="2" id="KW-1185">Reference proteome</keyword>
<name>A0ACC1M1B1_9FUNG</name>
<gene>
    <name evidence="1" type="primary">SEC59</name>
    <name evidence="1" type="ORF">IWW38_003237</name>
</gene>
<evidence type="ECO:0000313" key="1">
    <source>
        <dbReference type="EMBL" id="KAJ2892401.1"/>
    </source>
</evidence>
<dbReference type="Proteomes" id="UP001139981">
    <property type="component" value="Unassembled WGS sequence"/>
</dbReference>
<proteinExistence type="predicted"/>
<protein>
    <submittedName>
        <fullName evidence="1">Dolichol kinase</fullName>
    </submittedName>
</protein>
<keyword evidence="1" id="KW-0418">Kinase</keyword>
<keyword evidence="1" id="KW-0808">Transferase</keyword>
<comment type="caution">
    <text evidence="1">The sequence shown here is derived from an EMBL/GenBank/DDBJ whole genome shotgun (WGS) entry which is preliminary data.</text>
</comment>
<evidence type="ECO:0000313" key="2">
    <source>
        <dbReference type="Proteomes" id="UP001139981"/>
    </source>
</evidence>
<dbReference type="EMBL" id="JANBVB010000742">
    <property type="protein sequence ID" value="KAJ2892401.1"/>
    <property type="molecule type" value="Genomic_DNA"/>
</dbReference>